<keyword evidence="1" id="KW-0472">Membrane</keyword>
<protein>
    <submittedName>
        <fullName evidence="2">Uncharacterized protein</fullName>
    </submittedName>
</protein>
<evidence type="ECO:0000256" key="1">
    <source>
        <dbReference type="SAM" id="Phobius"/>
    </source>
</evidence>
<dbReference type="Proteomes" id="UP000672934">
    <property type="component" value="Unassembled WGS sequence"/>
</dbReference>
<organism evidence="2 3">
    <name type="scientific">Cupriavidus yeoncheonensis</name>
    <dbReference type="NCBI Taxonomy" id="1462994"/>
    <lineage>
        <taxon>Bacteria</taxon>
        <taxon>Pseudomonadati</taxon>
        <taxon>Pseudomonadota</taxon>
        <taxon>Betaproteobacteria</taxon>
        <taxon>Burkholderiales</taxon>
        <taxon>Burkholderiaceae</taxon>
        <taxon>Cupriavidus</taxon>
    </lineage>
</organism>
<comment type="caution">
    <text evidence="2">The sequence shown here is derived from an EMBL/GenBank/DDBJ whole genome shotgun (WGS) entry which is preliminary data.</text>
</comment>
<accession>A0A916MYL0</accession>
<keyword evidence="1" id="KW-0812">Transmembrane</keyword>
<evidence type="ECO:0000313" key="3">
    <source>
        <dbReference type="Proteomes" id="UP000672934"/>
    </source>
</evidence>
<dbReference type="RefSeq" id="WP_211948449.1">
    <property type="nucleotide sequence ID" value="NZ_CAJPUY010000012.1"/>
</dbReference>
<evidence type="ECO:0000313" key="2">
    <source>
        <dbReference type="EMBL" id="CAG2146953.1"/>
    </source>
</evidence>
<name>A0A916MYL0_9BURK</name>
<feature type="transmembrane region" description="Helical" evidence="1">
    <location>
        <begin position="6"/>
        <end position="26"/>
    </location>
</feature>
<gene>
    <name evidence="2" type="ORF">LMG31506_03513</name>
</gene>
<dbReference type="EMBL" id="CAJPUY010000012">
    <property type="protein sequence ID" value="CAG2146953.1"/>
    <property type="molecule type" value="Genomic_DNA"/>
</dbReference>
<sequence>MEYVTLLGGYMVAVLVALLVAAHWLLKHDPALRVDPSTDSQGQPSSPAGD</sequence>
<dbReference type="AlphaFoldDB" id="A0A916MYL0"/>
<keyword evidence="3" id="KW-1185">Reference proteome</keyword>
<proteinExistence type="predicted"/>
<reference evidence="2" key="1">
    <citation type="submission" date="2021-03" db="EMBL/GenBank/DDBJ databases">
        <authorList>
            <person name="Peeters C."/>
        </authorList>
    </citation>
    <scope>NUCLEOTIDE SEQUENCE</scope>
    <source>
        <strain evidence="2">LMG 31506</strain>
    </source>
</reference>
<keyword evidence="1" id="KW-1133">Transmembrane helix</keyword>